<dbReference type="CDD" id="cd06848">
    <property type="entry name" value="GCS_H"/>
    <property type="match status" value="1"/>
</dbReference>
<evidence type="ECO:0000256" key="2">
    <source>
        <dbReference type="ARBA" id="ARBA00022823"/>
    </source>
</evidence>
<sequence length="174" mass="19326">MAQYVTQILRCTVKTIASTHGKQMFNSGVSLRSKIFLSRGISTTRCMSSTERWYTDKHEWVEINGKVGTIGISHYAQDALGDVVYAQLPDVGTSISQEDECGALESVKAASELYSPVSGKVVEKNEAVESSPGLINSSCYEKGWLFKVELTNPDEIKKLMDEKTYDQFLKTDSH</sequence>
<keyword evidence="3 5" id="KW-0809">Transit peptide</keyword>
<evidence type="ECO:0000313" key="10">
    <source>
        <dbReference type="RefSeq" id="XP_046586746.1"/>
    </source>
</evidence>
<dbReference type="InterPro" id="IPR011053">
    <property type="entry name" value="Single_hybrid_motif"/>
</dbReference>
<evidence type="ECO:0000256" key="3">
    <source>
        <dbReference type="ARBA" id="ARBA00022946"/>
    </source>
</evidence>
<dbReference type="Proteomes" id="UP000829291">
    <property type="component" value="Chromosome 2"/>
</dbReference>
<gene>
    <name evidence="8 9 10" type="primary">LOC107227101</name>
</gene>
<dbReference type="SUPFAM" id="SSF51230">
    <property type="entry name" value="Single hybrid motif"/>
    <property type="match status" value="1"/>
</dbReference>
<keyword evidence="5" id="KW-0496">Mitochondrion</keyword>
<dbReference type="RefSeq" id="XP_015523644.1">
    <property type="nucleotide sequence ID" value="XM_015668158.1"/>
</dbReference>
<dbReference type="PROSITE" id="PS50968">
    <property type="entry name" value="BIOTINYL_LIPOYL"/>
    <property type="match status" value="1"/>
</dbReference>
<evidence type="ECO:0000313" key="8">
    <source>
        <dbReference type="RefSeq" id="XP_015523637.1"/>
    </source>
</evidence>
<evidence type="ECO:0000256" key="5">
    <source>
        <dbReference type="RuleBase" id="RU364055"/>
    </source>
</evidence>
<evidence type="ECO:0000256" key="1">
    <source>
        <dbReference type="ARBA" id="ARBA00009249"/>
    </source>
</evidence>
<dbReference type="NCBIfam" id="NF002270">
    <property type="entry name" value="PRK01202.1"/>
    <property type="match status" value="1"/>
</dbReference>
<dbReference type="RefSeq" id="XP_015523637.1">
    <property type="nucleotide sequence ID" value="XM_015668151.1"/>
</dbReference>
<dbReference type="InterPro" id="IPR003016">
    <property type="entry name" value="2-oxoA_DH_lipoyl-BS"/>
</dbReference>
<dbReference type="PANTHER" id="PTHR11715:SF3">
    <property type="entry name" value="GLYCINE CLEAVAGE SYSTEM H PROTEIN-RELATED"/>
    <property type="match status" value="1"/>
</dbReference>
<dbReference type="GO" id="GO:0005960">
    <property type="term" value="C:glycine cleavage complex"/>
    <property type="evidence" value="ECO:0007669"/>
    <property type="project" value="UniProtKB-UniRule"/>
</dbReference>
<dbReference type="HAMAP" id="MF_00272">
    <property type="entry name" value="GcvH"/>
    <property type="match status" value="1"/>
</dbReference>
<comment type="similarity">
    <text evidence="1 5">Belongs to the GcvH family.</text>
</comment>
<dbReference type="PROSITE" id="PS00189">
    <property type="entry name" value="LIPOYL"/>
    <property type="match status" value="1"/>
</dbReference>
<dbReference type="GO" id="GO:0005739">
    <property type="term" value="C:mitochondrion"/>
    <property type="evidence" value="ECO:0007669"/>
    <property type="project" value="UniProtKB-SubCell"/>
</dbReference>
<comment type="function">
    <text evidence="5">The H protein shuttles the methylamine group of glycine from the P protein to the T protein.</text>
</comment>
<feature type="domain" description="Lipoyl-binding" evidence="6">
    <location>
        <begin position="67"/>
        <end position="149"/>
    </location>
</feature>
<dbReference type="CTD" id="5493"/>
<dbReference type="Pfam" id="PF01597">
    <property type="entry name" value="GCV_H"/>
    <property type="match status" value="1"/>
</dbReference>
<dbReference type="KEGG" id="nlo:107227101"/>
<dbReference type="InterPro" id="IPR002930">
    <property type="entry name" value="GCV_H"/>
</dbReference>
<dbReference type="Gene3D" id="2.40.50.100">
    <property type="match status" value="1"/>
</dbReference>
<organism evidence="7 9">
    <name type="scientific">Neodiprion lecontei</name>
    <name type="common">Redheaded pine sawfly</name>
    <dbReference type="NCBI Taxonomy" id="441921"/>
    <lineage>
        <taxon>Eukaryota</taxon>
        <taxon>Metazoa</taxon>
        <taxon>Ecdysozoa</taxon>
        <taxon>Arthropoda</taxon>
        <taxon>Hexapoda</taxon>
        <taxon>Insecta</taxon>
        <taxon>Pterygota</taxon>
        <taxon>Neoptera</taxon>
        <taxon>Endopterygota</taxon>
        <taxon>Hymenoptera</taxon>
        <taxon>Tenthredinoidea</taxon>
        <taxon>Diprionidae</taxon>
        <taxon>Diprioninae</taxon>
        <taxon>Neodiprion</taxon>
    </lineage>
</organism>
<evidence type="ECO:0000313" key="9">
    <source>
        <dbReference type="RefSeq" id="XP_015523644.1"/>
    </source>
</evidence>
<dbReference type="PANTHER" id="PTHR11715">
    <property type="entry name" value="GLYCINE CLEAVAGE SYSTEM H PROTEIN"/>
    <property type="match status" value="1"/>
</dbReference>
<dbReference type="AlphaFoldDB" id="A0A6J0CBP8"/>
<dbReference type="InterPro" id="IPR000089">
    <property type="entry name" value="Biotin_lipoyl"/>
</dbReference>
<dbReference type="GO" id="GO:0019464">
    <property type="term" value="P:glycine decarboxylation via glycine cleavage system"/>
    <property type="evidence" value="ECO:0007669"/>
    <property type="project" value="UniProtKB-UniRule"/>
</dbReference>
<accession>A0A6J0CBP8</accession>
<dbReference type="GeneID" id="107227101"/>
<comment type="cofactor">
    <cofactor evidence="5">
        <name>(R)-lipoate</name>
        <dbReference type="ChEBI" id="CHEBI:83088"/>
    </cofactor>
    <text evidence="5">Binds 1 lipoyl cofactor covalently.</text>
</comment>
<dbReference type="NCBIfam" id="TIGR00527">
    <property type="entry name" value="gcvH"/>
    <property type="match status" value="1"/>
</dbReference>
<evidence type="ECO:0000259" key="6">
    <source>
        <dbReference type="PROSITE" id="PS50968"/>
    </source>
</evidence>
<evidence type="ECO:0000313" key="7">
    <source>
        <dbReference type="Proteomes" id="UP000829291"/>
    </source>
</evidence>
<keyword evidence="2 4" id="KW-0450">Lipoyl</keyword>
<dbReference type="OrthoDB" id="10264154at2759"/>
<dbReference type="InterPro" id="IPR017453">
    <property type="entry name" value="GCV_H_sub"/>
</dbReference>
<dbReference type="GO" id="GO:0009249">
    <property type="term" value="P:protein lipoylation"/>
    <property type="evidence" value="ECO:0007669"/>
    <property type="project" value="TreeGrafter"/>
</dbReference>
<dbReference type="InterPro" id="IPR033753">
    <property type="entry name" value="GCV_H/Fam206"/>
</dbReference>
<evidence type="ECO:0000256" key="4">
    <source>
        <dbReference type="PIRSR" id="PIRSR617453-50"/>
    </source>
</evidence>
<comment type="subcellular location">
    <subcellularLocation>
        <location evidence="5">Mitochondrion</location>
    </subcellularLocation>
</comment>
<reference evidence="8 9" key="1">
    <citation type="submission" date="2025-04" db="UniProtKB">
        <authorList>
            <consortium name="RefSeq"/>
        </authorList>
    </citation>
    <scope>IDENTIFICATION</scope>
    <source>
        <tissue evidence="10">Thorax and Abdomen</tissue>
        <tissue evidence="8 9">Whole body</tissue>
    </source>
</reference>
<proteinExistence type="inferred from homology"/>
<comment type="subunit">
    <text evidence="5">The glycine cleavage system is composed of four proteins: P, T, L and H.</text>
</comment>
<feature type="modified residue" description="N6-lipoyllysine" evidence="4">
    <location>
        <position position="108"/>
    </location>
</feature>
<dbReference type="RefSeq" id="XP_046586746.1">
    <property type="nucleotide sequence ID" value="XM_046730790.1"/>
</dbReference>
<keyword evidence="7" id="KW-1185">Reference proteome</keyword>
<protein>
    <recommendedName>
        <fullName evidence="5">Glycine cleavage system H protein</fullName>
    </recommendedName>
</protein>
<name>A0A6J0CBP8_NEOLC</name>